<dbReference type="AlphaFoldDB" id="A0AB34XU25"/>
<reference evidence="2" key="1">
    <citation type="submission" date="2016-01" db="EMBL/GenBank/DDBJ databases">
        <title>Draft genome of Chromobacterium sp. F49.</title>
        <authorList>
            <person name="Hong K.W."/>
        </authorList>
    </citation>
    <scope>NUCLEOTIDE SEQUENCE [LARGE SCALE GENOMIC DNA]</scope>
    <source>
        <strain evidence="2">M40</strain>
    </source>
</reference>
<accession>A0AB34XU25</accession>
<evidence type="ECO:0000313" key="2">
    <source>
        <dbReference type="Proteomes" id="UP000076612"/>
    </source>
</evidence>
<sequence length="76" mass="8155">MVDVNDERPSRLTDQRFAELRALADSLGLVVAMKCSYCGSPLWAPASLEAGAGPICRRRHDNGPDANSAKNITRAA</sequence>
<name>A0AB34XU25_9MICO</name>
<comment type="caution">
    <text evidence="1">The sequence shown here is derived from an EMBL/GenBank/DDBJ whole genome shotgun (WGS) entry which is preliminary data.</text>
</comment>
<evidence type="ECO:0000313" key="1">
    <source>
        <dbReference type="EMBL" id="KZE22449.1"/>
    </source>
</evidence>
<dbReference type="Pfam" id="PF19474">
    <property type="entry name" value="DUF6011"/>
    <property type="match status" value="1"/>
</dbReference>
<dbReference type="EMBL" id="LQQR01000009">
    <property type="protein sequence ID" value="KZE22449.1"/>
    <property type="molecule type" value="Genomic_DNA"/>
</dbReference>
<proteinExistence type="predicted"/>
<protein>
    <submittedName>
        <fullName evidence="1">Uncharacterized protein</fullName>
    </submittedName>
</protein>
<dbReference type="InterPro" id="IPR046053">
    <property type="entry name" value="DUF6011"/>
</dbReference>
<organism evidence="1 2">
    <name type="scientific">Brevibacterium casei</name>
    <dbReference type="NCBI Taxonomy" id="33889"/>
    <lineage>
        <taxon>Bacteria</taxon>
        <taxon>Bacillati</taxon>
        <taxon>Actinomycetota</taxon>
        <taxon>Actinomycetes</taxon>
        <taxon>Micrococcales</taxon>
        <taxon>Brevibacteriaceae</taxon>
        <taxon>Brevibacterium</taxon>
    </lineage>
</organism>
<dbReference type="Proteomes" id="UP000076612">
    <property type="component" value="Unassembled WGS sequence"/>
</dbReference>
<gene>
    <name evidence="1" type="ORF">AVW13_07115</name>
</gene>